<proteinExistence type="predicted"/>
<reference evidence="1" key="1">
    <citation type="submission" date="2021-01" db="EMBL/GenBank/DDBJ databases">
        <authorList>
            <person name="Corre E."/>
            <person name="Pelletier E."/>
            <person name="Niang G."/>
            <person name="Scheremetjew M."/>
            <person name="Finn R."/>
            <person name="Kale V."/>
            <person name="Holt S."/>
            <person name="Cochrane G."/>
            <person name="Meng A."/>
            <person name="Brown T."/>
            <person name="Cohen L."/>
        </authorList>
    </citation>
    <scope>NUCLEOTIDE SEQUENCE</scope>
    <source>
        <strain evidence="1">CCMP147</strain>
    </source>
</reference>
<dbReference type="EMBL" id="HBED01008530">
    <property type="protein sequence ID" value="CAD8298935.1"/>
    <property type="molecule type" value="Transcribed_RNA"/>
</dbReference>
<protein>
    <submittedName>
        <fullName evidence="1">Uncharacterized protein</fullName>
    </submittedName>
</protein>
<evidence type="ECO:0000313" key="1">
    <source>
        <dbReference type="EMBL" id="CAD8298935.1"/>
    </source>
</evidence>
<gene>
    <name evidence="1" type="ORF">TDUB1175_LOCUS4161</name>
</gene>
<dbReference type="AlphaFoldDB" id="A0A7R9VKZ6"/>
<organism evidence="1">
    <name type="scientific">Pseudictyota dubia</name>
    <dbReference type="NCBI Taxonomy" id="2749911"/>
    <lineage>
        <taxon>Eukaryota</taxon>
        <taxon>Sar</taxon>
        <taxon>Stramenopiles</taxon>
        <taxon>Ochrophyta</taxon>
        <taxon>Bacillariophyta</taxon>
        <taxon>Mediophyceae</taxon>
        <taxon>Biddulphiophycidae</taxon>
        <taxon>Eupodiscales</taxon>
        <taxon>Odontellaceae</taxon>
        <taxon>Pseudictyota</taxon>
    </lineage>
</organism>
<accession>A0A7R9VKZ6</accession>
<name>A0A7R9VKZ6_9STRA</name>
<sequence>MLKKSAGTSCRLVVQQRRSVLIILMRMSRVIVPDKRNPSQPRSLSTAFPHHDNLLSVWFASKLITFEVSTIVLWDTGVRIFATSSEEGVGGPVDWLEENELLASKFKHDDNG</sequence>